<feature type="compositionally biased region" description="Polar residues" evidence="1">
    <location>
        <begin position="210"/>
        <end position="227"/>
    </location>
</feature>
<gene>
    <name evidence="2" type="ORF">E2I00_006229</name>
</gene>
<evidence type="ECO:0000313" key="2">
    <source>
        <dbReference type="EMBL" id="KAB0402745.1"/>
    </source>
</evidence>
<protein>
    <submittedName>
        <fullName evidence="2">Uncharacterized protein</fullName>
    </submittedName>
</protein>
<name>A0A6A1Q5W2_BALPH</name>
<comment type="caution">
    <text evidence="2">The sequence shown here is derived from an EMBL/GenBank/DDBJ whole genome shotgun (WGS) entry which is preliminary data.</text>
</comment>
<evidence type="ECO:0000256" key="1">
    <source>
        <dbReference type="SAM" id="MobiDB-lite"/>
    </source>
</evidence>
<dbReference type="EMBL" id="SGJD01000949">
    <property type="protein sequence ID" value="KAB0402745.1"/>
    <property type="molecule type" value="Genomic_DNA"/>
</dbReference>
<feature type="region of interest" description="Disordered" evidence="1">
    <location>
        <begin position="210"/>
        <end position="229"/>
    </location>
</feature>
<accession>A0A6A1Q5W2</accession>
<reference evidence="2 3" key="1">
    <citation type="journal article" date="2019" name="PLoS ONE">
        <title>Genomic analyses reveal an absence of contemporary introgressive admixture between fin whales and blue whales, despite known hybrids.</title>
        <authorList>
            <person name="Westbury M.V."/>
            <person name="Petersen B."/>
            <person name="Lorenzen E.D."/>
        </authorList>
    </citation>
    <scope>NUCLEOTIDE SEQUENCE [LARGE SCALE GENOMIC DNA]</scope>
    <source>
        <strain evidence="2">FinWhale-01</strain>
    </source>
</reference>
<organism evidence="2 3">
    <name type="scientific">Balaenoptera physalus</name>
    <name type="common">Fin whale</name>
    <name type="synonym">Balaena physalus</name>
    <dbReference type="NCBI Taxonomy" id="9770"/>
    <lineage>
        <taxon>Eukaryota</taxon>
        <taxon>Metazoa</taxon>
        <taxon>Chordata</taxon>
        <taxon>Craniata</taxon>
        <taxon>Vertebrata</taxon>
        <taxon>Euteleostomi</taxon>
        <taxon>Mammalia</taxon>
        <taxon>Eutheria</taxon>
        <taxon>Laurasiatheria</taxon>
        <taxon>Artiodactyla</taxon>
        <taxon>Whippomorpha</taxon>
        <taxon>Cetacea</taxon>
        <taxon>Mysticeti</taxon>
        <taxon>Balaenopteridae</taxon>
        <taxon>Balaenoptera</taxon>
    </lineage>
</organism>
<dbReference type="Proteomes" id="UP000437017">
    <property type="component" value="Unassembled WGS sequence"/>
</dbReference>
<keyword evidence="3" id="KW-1185">Reference proteome</keyword>
<dbReference type="OrthoDB" id="10615946at2759"/>
<dbReference type="AlphaFoldDB" id="A0A6A1Q5W2"/>
<evidence type="ECO:0000313" key="3">
    <source>
        <dbReference type="Proteomes" id="UP000437017"/>
    </source>
</evidence>
<feature type="non-terminal residue" evidence="2">
    <location>
        <position position="1"/>
    </location>
</feature>
<proteinExistence type="predicted"/>
<sequence length="716" mass="80181">ADGADFGSSNEFPQGNKLGTFCGTAPHAAGNSSRAKSTTALRCVCMAWEPSSTGRSAGPCLFMDRRQGDVGAGTEQSRHCSTCPRSRWSNGVRGLDTGRDPGLVNGAEVRQSDDHLSAPGPHEIQAGGLRHHSEALTCSWSHQHHPARYSTGFLPTQSSGVSANVSLSPLILTRRSVRVEATQKIKEDHLPSAPPRVALCLPLLRGTSSRVGTPDSTISPQGASSKGHSLPCGQLVQAQNQWNLPDGIKHDVVGSRGRRGSDKIKKECQEVKLWSLPFTWSQKVMNATEPNKVVLEMSQVWARRAAGGSGARSTRSVRASFTSQEGFVQWRVQVCKLPWFTSQEGFVQWRVQVCKLPWYTSQEGFVQWRVQMCKLPWCPLHRAQTKRVPGTSMTLKSLYPFCYPSPNLLSFPAELRIGTCEEVAQAVGLEKEDEWGDGLEAESYKYYALLQSRLMFVSFQNGSMDYKFIFNKSHECPVLVSGSMWLQALADPFVLWSVLFLWKAVGCEYQMTPTPGVAQWPYRSEDTFFQQFAHLKKGGPSFEKYFEGLIKLQEVEQKFWGFEAKTCTLKAKDSRMAAALTAMNSIQKQQDYSHYQMSGAIKTAFDNMCKICLTQDTHVALKENLPGDIYGEFHKEGISQMIISFIHRVPLAWSIRVNIVYDETRPEFKKPDNNTRWKWTTMGFNPGAQNQERCKRLRIFTSIDYPLSFVEVHEAN</sequence>